<dbReference type="Proteomes" id="UP001163046">
    <property type="component" value="Unassembled WGS sequence"/>
</dbReference>
<dbReference type="AlphaFoldDB" id="A0A9W9Z882"/>
<name>A0A9W9Z882_9CNID</name>
<comment type="caution">
    <text evidence="2">The sequence shown here is derived from an EMBL/GenBank/DDBJ whole genome shotgun (WGS) entry which is preliminary data.</text>
</comment>
<sequence>MKKEVEIHQNEVKLLETNNAKLEVEIRKLLGSEALDTQAEIFPEVFGKREKCTPDMELHLDIPTHDWLPI</sequence>
<evidence type="ECO:0000313" key="3">
    <source>
        <dbReference type="Proteomes" id="UP001163046"/>
    </source>
</evidence>
<dbReference type="PANTHER" id="PTHR28574">
    <property type="entry name" value="RIKEN CDNA 6820408C15"/>
    <property type="match status" value="1"/>
</dbReference>
<dbReference type="Pfam" id="PF15397">
    <property type="entry name" value="DUF4618"/>
    <property type="match status" value="1"/>
</dbReference>
<dbReference type="EMBL" id="MU826394">
    <property type="protein sequence ID" value="KAJ7376670.1"/>
    <property type="molecule type" value="Genomic_DNA"/>
</dbReference>
<organism evidence="2 3">
    <name type="scientific">Desmophyllum pertusum</name>
    <dbReference type="NCBI Taxonomy" id="174260"/>
    <lineage>
        <taxon>Eukaryota</taxon>
        <taxon>Metazoa</taxon>
        <taxon>Cnidaria</taxon>
        <taxon>Anthozoa</taxon>
        <taxon>Hexacorallia</taxon>
        <taxon>Scleractinia</taxon>
        <taxon>Caryophylliina</taxon>
        <taxon>Caryophylliidae</taxon>
        <taxon>Desmophyllum</taxon>
    </lineage>
</organism>
<evidence type="ECO:0000256" key="1">
    <source>
        <dbReference type="SAM" id="Coils"/>
    </source>
</evidence>
<feature type="coiled-coil region" evidence="1">
    <location>
        <begin position="5"/>
        <end position="32"/>
    </location>
</feature>
<reference evidence="2" key="1">
    <citation type="submission" date="2023-01" db="EMBL/GenBank/DDBJ databases">
        <title>Genome assembly of the deep-sea coral Lophelia pertusa.</title>
        <authorList>
            <person name="Herrera S."/>
            <person name="Cordes E."/>
        </authorList>
    </citation>
    <scope>NUCLEOTIDE SEQUENCE</scope>
    <source>
        <strain evidence="2">USNM1676648</strain>
        <tissue evidence="2">Polyp</tissue>
    </source>
</reference>
<dbReference type="PANTHER" id="PTHR28574:SF1">
    <property type="entry name" value="RIKEN CDNA 6820408C15 GENE"/>
    <property type="match status" value="1"/>
</dbReference>
<proteinExistence type="predicted"/>
<dbReference type="OrthoDB" id="5956097at2759"/>
<dbReference type="InterPro" id="IPR029236">
    <property type="entry name" value="DUF4618"/>
</dbReference>
<protein>
    <submittedName>
        <fullName evidence="2">Uncharacterized protein</fullName>
    </submittedName>
</protein>
<keyword evidence="3" id="KW-1185">Reference proteome</keyword>
<gene>
    <name evidence="2" type="ORF">OS493_033552</name>
</gene>
<keyword evidence="1" id="KW-0175">Coiled coil</keyword>
<accession>A0A9W9Z882</accession>
<evidence type="ECO:0000313" key="2">
    <source>
        <dbReference type="EMBL" id="KAJ7376670.1"/>
    </source>
</evidence>